<dbReference type="EMBL" id="QXFV01000283">
    <property type="protein sequence ID" value="KAE9042619.1"/>
    <property type="molecule type" value="Genomic_DNA"/>
</dbReference>
<protein>
    <submittedName>
        <fullName evidence="3">Uncharacterized protein</fullName>
    </submittedName>
</protein>
<dbReference type="OrthoDB" id="74139at2759"/>
<dbReference type="Proteomes" id="UP000429607">
    <property type="component" value="Unassembled WGS sequence"/>
</dbReference>
<name>A0A6A4FSD6_9STRA</name>
<evidence type="ECO:0000313" key="3">
    <source>
        <dbReference type="EMBL" id="KAE9348393.1"/>
    </source>
</evidence>
<dbReference type="EMBL" id="QXFT01000287">
    <property type="protein sequence ID" value="KAE9348393.1"/>
    <property type="molecule type" value="Genomic_DNA"/>
</dbReference>
<dbReference type="Proteomes" id="UP000435112">
    <property type="component" value="Unassembled WGS sequence"/>
</dbReference>
<evidence type="ECO:0000313" key="1">
    <source>
        <dbReference type="EMBL" id="KAE9037556.1"/>
    </source>
</evidence>
<sequence>MAKIEEVKEHGSGDDRWKVQRFAQKLDGEIQQLKVALSELDTVKPKKTTYTKRANVFFLDTCRDAIVTTKKNELKEKETKRLELRNSSGI</sequence>
<reference evidence="3 5" key="1">
    <citation type="submission" date="2018-08" db="EMBL/GenBank/DDBJ databases">
        <title>Genomic investigation of the strawberry pathogen Phytophthora fragariae indicates pathogenicity is determined by transcriptional variation in three key races.</title>
        <authorList>
            <person name="Adams T.M."/>
            <person name="Armitage A.D."/>
            <person name="Sobczyk M.K."/>
            <person name="Bates H.J."/>
            <person name="Dunwell J.M."/>
            <person name="Nellist C.F."/>
            <person name="Harrison R.J."/>
        </authorList>
    </citation>
    <scope>NUCLEOTIDE SEQUENCE [LARGE SCALE GENOMIC DNA]</scope>
    <source>
        <strain evidence="2 4">SCRP249</strain>
        <strain evidence="1 6">SCRP324</strain>
        <strain evidence="3 5">SCRP333</strain>
    </source>
</reference>
<evidence type="ECO:0000313" key="5">
    <source>
        <dbReference type="Proteomes" id="UP000434957"/>
    </source>
</evidence>
<evidence type="ECO:0000313" key="4">
    <source>
        <dbReference type="Proteomes" id="UP000429607"/>
    </source>
</evidence>
<organism evidence="3 5">
    <name type="scientific">Phytophthora rubi</name>
    <dbReference type="NCBI Taxonomy" id="129364"/>
    <lineage>
        <taxon>Eukaryota</taxon>
        <taxon>Sar</taxon>
        <taxon>Stramenopiles</taxon>
        <taxon>Oomycota</taxon>
        <taxon>Peronosporomycetes</taxon>
        <taxon>Peronosporales</taxon>
        <taxon>Peronosporaceae</taxon>
        <taxon>Phytophthora</taxon>
    </lineage>
</organism>
<dbReference type="Proteomes" id="UP000434957">
    <property type="component" value="Unassembled WGS sequence"/>
</dbReference>
<keyword evidence="5" id="KW-1185">Reference proteome</keyword>
<proteinExistence type="predicted"/>
<accession>A0A6A4FSD6</accession>
<dbReference type="AlphaFoldDB" id="A0A6A4FSD6"/>
<dbReference type="EMBL" id="QXFU01000294">
    <property type="protein sequence ID" value="KAE9037556.1"/>
    <property type="molecule type" value="Genomic_DNA"/>
</dbReference>
<evidence type="ECO:0000313" key="2">
    <source>
        <dbReference type="EMBL" id="KAE9042619.1"/>
    </source>
</evidence>
<gene>
    <name evidence="2" type="ORF">PR001_g6119</name>
    <name evidence="1" type="ORF">PR002_g6503</name>
    <name evidence="3" type="ORF">PR003_g6444</name>
</gene>
<evidence type="ECO:0000313" key="6">
    <source>
        <dbReference type="Proteomes" id="UP000435112"/>
    </source>
</evidence>
<comment type="caution">
    <text evidence="3">The sequence shown here is derived from an EMBL/GenBank/DDBJ whole genome shotgun (WGS) entry which is preliminary data.</text>
</comment>